<accession>A0AAV4P4F6</accession>
<evidence type="ECO:0000256" key="6">
    <source>
        <dbReference type="ARBA" id="ARBA00023242"/>
    </source>
</evidence>
<name>A0AAV4P4F6_9ARAC</name>
<organism evidence="10 11">
    <name type="scientific">Caerostris darwini</name>
    <dbReference type="NCBI Taxonomy" id="1538125"/>
    <lineage>
        <taxon>Eukaryota</taxon>
        <taxon>Metazoa</taxon>
        <taxon>Ecdysozoa</taxon>
        <taxon>Arthropoda</taxon>
        <taxon>Chelicerata</taxon>
        <taxon>Arachnida</taxon>
        <taxon>Araneae</taxon>
        <taxon>Araneomorphae</taxon>
        <taxon>Entelegynae</taxon>
        <taxon>Araneoidea</taxon>
        <taxon>Araneidae</taxon>
        <taxon>Caerostris</taxon>
    </lineage>
</organism>
<feature type="compositionally biased region" description="Basic and acidic residues" evidence="8">
    <location>
        <begin position="50"/>
        <end position="64"/>
    </location>
</feature>
<keyword evidence="4 7" id="KW-0863">Zinc-finger</keyword>
<gene>
    <name evidence="10" type="ORF">CDAR_201021</name>
</gene>
<dbReference type="PANTHER" id="PTHR24394:SF53">
    <property type="entry name" value="ZINC FINGER AND BTB DOMAIN CONTAINING 2"/>
    <property type="match status" value="1"/>
</dbReference>
<dbReference type="AlphaFoldDB" id="A0AAV4P4F6"/>
<evidence type="ECO:0000256" key="3">
    <source>
        <dbReference type="ARBA" id="ARBA00022737"/>
    </source>
</evidence>
<protein>
    <recommendedName>
        <fullName evidence="9">C2H2-type domain-containing protein</fullName>
    </recommendedName>
</protein>
<proteinExistence type="predicted"/>
<dbReference type="SMART" id="SM00355">
    <property type="entry name" value="ZnF_C2H2"/>
    <property type="match status" value="4"/>
</dbReference>
<dbReference type="GO" id="GO:0005634">
    <property type="term" value="C:nucleus"/>
    <property type="evidence" value="ECO:0007669"/>
    <property type="project" value="UniProtKB-SubCell"/>
</dbReference>
<feature type="domain" description="C2H2-type" evidence="9">
    <location>
        <begin position="71"/>
        <end position="98"/>
    </location>
</feature>
<keyword evidence="11" id="KW-1185">Reference proteome</keyword>
<comment type="subcellular location">
    <subcellularLocation>
        <location evidence="1">Nucleus</location>
    </subcellularLocation>
</comment>
<keyword evidence="2" id="KW-0479">Metal-binding</keyword>
<dbReference type="SUPFAM" id="SSF57667">
    <property type="entry name" value="beta-beta-alpha zinc fingers"/>
    <property type="match status" value="2"/>
</dbReference>
<reference evidence="10 11" key="1">
    <citation type="submission" date="2021-06" db="EMBL/GenBank/DDBJ databases">
        <title>Caerostris darwini draft genome.</title>
        <authorList>
            <person name="Kono N."/>
            <person name="Arakawa K."/>
        </authorList>
    </citation>
    <scope>NUCLEOTIDE SEQUENCE [LARGE SCALE GENOMIC DNA]</scope>
</reference>
<evidence type="ECO:0000313" key="11">
    <source>
        <dbReference type="Proteomes" id="UP001054837"/>
    </source>
</evidence>
<dbReference type="PANTHER" id="PTHR24394">
    <property type="entry name" value="ZINC FINGER PROTEIN"/>
    <property type="match status" value="1"/>
</dbReference>
<dbReference type="Proteomes" id="UP001054837">
    <property type="component" value="Unassembled WGS sequence"/>
</dbReference>
<keyword evidence="5" id="KW-0862">Zinc</keyword>
<evidence type="ECO:0000256" key="1">
    <source>
        <dbReference type="ARBA" id="ARBA00004123"/>
    </source>
</evidence>
<evidence type="ECO:0000259" key="9">
    <source>
        <dbReference type="PROSITE" id="PS50157"/>
    </source>
</evidence>
<evidence type="ECO:0000256" key="7">
    <source>
        <dbReference type="PROSITE-ProRule" id="PRU00042"/>
    </source>
</evidence>
<dbReference type="GO" id="GO:0008270">
    <property type="term" value="F:zinc ion binding"/>
    <property type="evidence" value="ECO:0007669"/>
    <property type="project" value="UniProtKB-KW"/>
</dbReference>
<keyword evidence="3" id="KW-0677">Repeat</keyword>
<dbReference type="InterPro" id="IPR036236">
    <property type="entry name" value="Znf_C2H2_sf"/>
</dbReference>
<dbReference type="FunFam" id="3.30.160.60:FF:000446">
    <property type="entry name" value="Zinc finger protein"/>
    <property type="match status" value="1"/>
</dbReference>
<dbReference type="PROSITE" id="PS00028">
    <property type="entry name" value="ZINC_FINGER_C2H2_1"/>
    <property type="match status" value="3"/>
</dbReference>
<feature type="domain" description="C2H2-type" evidence="9">
    <location>
        <begin position="99"/>
        <end position="126"/>
    </location>
</feature>
<dbReference type="PROSITE" id="PS50157">
    <property type="entry name" value="ZINC_FINGER_C2H2_2"/>
    <property type="match status" value="3"/>
</dbReference>
<evidence type="ECO:0000256" key="5">
    <source>
        <dbReference type="ARBA" id="ARBA00022833"/>
    </source>
</evidence>
<keyword evidence="6" id="KW-0539">Nucleus</keyword>
<evidence type="ECO:0000256" key="2">
    <source>
        <dbReference type="ARBA" id="ARBA00022723"/>
    </source>
</evidence>
<evidence type="ECO:0000313" key="10">
    <source>
        <dbReference type="EMBL" id="GIX91455.1"/>
    </source>
</evidence>
<evidence type="ECO:0000256" key="4">
    <source>
        <dbReference type="ARBA" id="ARBA00022771"/>
    </source>
</evidence>
<evidence type="ECO:0000256" key="8">
    <source>
        <dbReference type="SAM" id="MobiDB-lite"/>
    </source>
</evidence>
<sequence>MSESESNITSKNLKGGKLPTVSRELAYHSLIHQGYKPPTIVNQNEDSTEGEDKSSNDAENDHGSGMETTGNHCTICDKSFDSGEDLRNHCLIHLDDKQFACDLCDKSFSKKVELSNHYRTHTGDTPYKCSICFKLFRYKCTLTRHLHVHTGTRPHTCVLCNQGFWQKAQLMDHKCAE</sequence>
<dbReference type="FunFam" id="3.30.160.60:FF:002343">
    <property type="entry name" value="Zinc finger protein 33A"/>
    <property type="match status" value="1"/>
</dbReference>
<dbReference type="Gene3D" id="3.30.160.60">
    <property type="entry name" value="Classic Zinc Finger"/>
    <property type="match status" value="4"/>
</dbReference>
<feature type="domain" description="C2H2-type" evidence="9">
    <location>
        <begin position="127"/>
        <end position="154"/>
    </location>
</feature>
<comment type="caution">
    <text evidence="10">The sequence shown here is derived from an EMBL/GenBank/DDBJ whole genome shotgun (WGS) entry which is preliminary data.</text>
</comment>
<dbReference type="EMBL" id="BPLQ01002330">
    <property type="protein sequence ID" value="GIX91455.1"/>
    <property type="molecule type" value="Genomic_DNA"/>
</dbReference>
<dbReference type="InterPro" id="IPR013087">
    <property type="entry name" value="Znf_C2H2_type"/>
</dbReference>
<feature type="region of interest" description="Disordered" evidence="8">
    <location>
        <begin position="32"/>
        <end position="66"/>
    </location>
</feature>
<dbReference type="Pfam" id="PF00096">
    <property type="entry name" value="zf-C2H2"/>
    <property type="match status" value="1"/>
</dbReference>
<dbReference type="GO" id="GO:0000981">
    <property type="term" value="F:DNA-binding transcription factor activity, RNA polymerase II-specific"/>
    <property type="evidence" value="ECO:0007669"/>
    <property type="project" value="TreeGrafter"/>
</dbReference>